<feature type="signal peptide" evidence="1">
    <location>
        <begin position="1"/>
        <end position="32"/>
    </location>
</feature>
<dbReference type="RefSeq" id="WP_185976800.1">
    <property type="nucleotide sequence ID" value="NZ_CP041661.1"/>
</dbReference>
<dbReference type="NCBIfam" id="NF012211">
    <property type="entry name" value="tand_rpt_95"/>
    <property type="match status" value="2"/>
</dbReference>
<accession>A0ABV1RG67</accession>
<dbReference type="Proteomes" id="UP001467690">
    <property type="component" value="Unassembled WGS sequence"/>
</dbReference>
<feature type="chain" id="PRO_5046199694" evidence="1">
    <location>
        <begin position="33"/>
        <end position="533"/>
    </location>
</feature>
<dbReference type="Gene3D" id="2.40.10.500">
    <property type="match status" value="1"/>
</dbReference>
<keyword evidence="1" id="KW-0732">Signal</keyword>
<dbReference type="InterPro" id="IPR011042">
    <property type="entry name" value="6-blade_b-propeller_TolB-like"/>
</dbReference>
<evidence type="ECO:0000313" key="2">
    <source>
        <dbReference type="EMBL" id="MER2491757.1"/>
    </source>
</evidence>
<dbReference type="Gene3D" id="2.60.40.3440">
    <property type="match status" value="2"/>
</dbReference>
<protein>
    <submittedName>
        <fullName evidence="2">Ig-like domain-containing protein</fullName>
    </submittedName>
</protein>
<comment type="caution">
    <text evidence="2">The sequence shown here is derived from an EMBL/GenBank/DDBJ whole genome shotgun (WGS) entry which is preliminary data.</text>
</comment>
<proteinExistence type="predicted"/>
<evidence type="ECO:0000313" key="3">
    <source>
        <dbReference type="Proteomes" id="UP001467690"/>
    </source>
</evidence>
<sequence length="533" mass="58253">MYSVTHKYPTLLIKTLVGAGLLLTATFPTTQAFEVSTIQTTNGFSDYIVTAPNDTYYFWNLPTGDWSTGQVLQLEVQNNTVTTVFATNEMPAVFGINQTNDIVFKSKQDNIWYKQQDNTNIIISEPNTGGGAMVIFDEQNTGYYAHWASNRLFKLSDSGQVETIIDGAPLNGPTGITFDANNNLYVANWWDSKILKVDSSGQTTELVTSPYGNIGYIAYLDGYIYATATNQNLVFRVDMQGNISLVAGSANEQSTLDGNAENARFDRPLGISAMLDNSALLVTQRGSGHIRKITLPEARFPLTQPDTVTVGEDNTINIYPLDNDPNLAALDSTSLVIVEQPNSGSIQLEAAVGMLSYQPNSNFSGDDNFVYTVRNLDGQLSENTLVQIEVTPINDKPIAEKDTIQVTSGQKTLLDILNNDIDIEDSLTIANITIVTEPEKGTLSKSTSQLSYTANEDYIGQDSFSYIVTDSLGADSDPATVVISVLAALEEDPQKTTESGGGVHWLILTLIAAIKGLRRQTYLQKSRFKKRIS</sequence>
<name>A0ABV1RG67_9ALTE</name>
<dbReference type="Gene3D" id="2.120.10.30">
    <property type="entry name" value="TolB, C-terminal domain"/>
    <property type="match status" value="1"/>
</dbReference>
<dbReference type="SUPFAM" id="SSF63825">
    <property type="entry name" value="YWTD domain"/>
    <property type="match status" value="1"/>
</dbReference>
<dbReference type="Pfam" id="PF17963">
    <property type="entry name" value="Big_9"/>
    <property type="match status" value="2"/>
</dbReference>
<organism evidence="2 3">
    <name type="scientific">Catenovulum sediminis</name>
    <dbReference type="NCBI Taxonomy" id="1740262"/>
    <lineage>
        <taxon>Bacteria</taxon>
        <taxon>Pseudomonadati</taxon>
        <taxon>Pseudomonadota</taxon>
        <taxon>Gammaproteobacteria</taxon>
        <taxon>Alteromonadales</taxon>
        <taxon>Alteromonadaceae</taxon>
        <taxon>Catenovulum</taxon>
    </lineage>
</organism>
<keyword evidence="3" id="KW-1185">Reference proteome</keyword>
<dbReference type="EMBL" id="JBELOE010000150">
    <property type="protein sequence ID" value="MER2491757.1"/>
    <property type="molecule type" value="Genomic_DNA"/>
</dbReference>
<reference evidence="2 3" key="1">
    <citation type="submission" date="2024-06" db="EMBL/GenBank/DDBJ databases">
        <authorList>
            <person name="Chen R.Y."/>
        </authorList>
    </citation>
    <scope>NUCLEOTIDE SEQUENCE [LARGE SCALE GENOMIC DNA]</scope>
    <source>
        <strain evidence="2 3">D2</strain>
    </source>
</reference>
<evidence type="ECO:0000256" key="1">
    <source>
        <dbReference type="SAM" id="SignalP"/>
    </source>
</evidence>
<gene>
    <name evidence="2" type="ORF">ABS311_07660</name>
</gene>